<keyword evidence="5" id="KW-0963">Cytoplasm</keyword>
<evidence type="ECO:0000313" key="6">
    <source>
        <dbReference type="EMBL" id="WNM61025.1"/>
    </source>
</evidence>
<dbReference type="HAMAP" id="MF_01107">
    <property type="entry name" value="ArgD_aminotrans_3"/>
    <property type="match status" value="1"/>
</dbReference>
<evidence type="ECO:0000256" key="1">
    <source>
        <dbReference type="ARBA" id="ARBA00022576"/>
    </source>
</evidence>
<dbReference type="Pfam" id="PF00202">
    <property type="entry name" value="Aminotran_3"/>
    <property type="match status" value="1"/>
</dbReference>
<keyword evidence="3 5" id="KW-0808">Transferase</keyword>
<keyword evidence="1 5" id="KW-0032">Aminotransferase</keyword>
<dbReference type="AlphaFoldDB" id="A0AA96GIW8"/>
<dbReference type="KEGG" id="nneo:PQG83_14830"/>
<comment type="cofactor">
    <cofactor evidence="5">
        <name>pyridoxal 5'-phosphate</name>
        <dbReference type="ChEBI" id="CHEBI:597326"/>
    </cofactor>
    <text evidence="5">Binds 1 pyridoxal phosphate per subunit.</text>
</comment>
<dbReference type="FunFam" id="3.40.640.10:FF:000004">
    <property type="entry name" value="Acetylornithine aminotransferase"/>
    <property type="match status" value="1"/>
</dbReference>
<dbReference type="NCBIfam" id="TIGR00707">
    <property type="entry name" value="argD"/>
    <property type="match status" value="1"/>
</dbReference>
<dbReference type="GO" id="GO:0003992">
    <property type="term" value="F:N2-acetyl-L-ornithine:2-oxoglutarate 5-aminotransferase activity"/>
    <property type="evidence" value="ECO:0007669"/>
    <property type="project" value="UniProtKB-UniRule"/>
</dbReference>
<comment type="subcellular location">
    <subcellularLocation>
        <location evidence="5">Cytoplasm</location>
    </subcellularLocation>
</comment>
<dbReference type="Gene3D" id="3.90.1150.10">
    <property type="entry name" value="Aspartate Aminotransferase, domain 1"/>
    <property type="match status" value="1"/>
</dbReference>
<comment type="miscellaneous">
    <text evidence="5">May also have succinyldiaminopimelate aminotransferase activity, thus carrying out the corresponding step in lysine biosynthesis.</text>
</comment>
<dbReference type="RefSeq" id="WP_312742580.1">
    <property type="nucleotide sequence ID" value="NZ_CP116968.1"/>
</dbReference>
<dbReference type="PANTHER" id="PTHR11986:SF79">
    <property type="entry name" value="ACETYLORNITHINE AMINOTRANSFERASE, MITOCHONDRIAL"/>
    <property type="match status" value="1"/>
</dbReference>
<keyword evidence="2 5" id="KW-0028">Amino-acid biosynthesis</keyword>
<dbReference type="PANTHER" id="PTHR11986">
    <property type="entry name" value="AMINOTRANSFERASE CLASS III"/>
    <property type="match status" value="1"/>
</dbReference>
<feature type="binding site" evidence="5">
    <location>
        <position position="281"/>
    </location>
    <ligand>
        <name>pyridoxal 5'-phosphate</name>
        <dbReference type="ChEBI" id="CHEBI:597326"/>
    </ligand>
</feature>
<dbReference type="GO" id="GO:0030170">
    <property type="term" value="F:pyridoxal phosphate binding"/>
    <property type="evidence" value="ECO:0007669"/>
    <property type="project" value="InterPro"/>
</dbReference>
<dbReference type="PROSITE" id="PS00600">
    <property type="entry name" value="AA_TRANSFER_CLASS_3"/>
    <property type="match status" value="1"/>
</dbReference>
<evidence type="ECO:0000256" key="2">
    <source>
        <dbReference type="ARBA" id="ARBA00022605"/>
    </source>
</evidence>
<comment type="pathway">
    <text evidence="5">Amino-acid biosynthesis; L-arginine biosynthesis; N(2)-acetyl-L-ornithine from L-glutamate: step 4/4.</text>
</comment>
<protein>
    <recommendedName>
        <fullName evidence="5">Acetylornithine aminotransferase</fullName>
        <shortName evidence="5">ACOAT</shortName>
        <ecNumber evidence="5">2.6.1.11</ecNumber>
    </recommendedName>
</protein>
<evidence type="ECO:0000256" key="5">
    <source>
        <dbReference type="HAMAP-Rule" id="MF_01107"/>
    </source>
</evidence>
<sequence>MITSELQQNTGRFLMNTYTRLPISLVRGNGCLVYDAEGREYLDCLAGIAVNILGHAQPDLVETITRQARQLIHTSNLFYTEPQTRLAEKLVKLSFADKVFFCNSGTEANEAAIKLARRYAHNTFGPERFEILTMVNSFHGRTLASLTATGQPKLQEGFGPLVPGFRYVPFNDLEGLKANITPQTAAVMLEPIQAEGGIMVPHPSYLKALREFCTDKQILLIFDEVQTGMGRTGTLFAYEQFGIRPDIMTLAKGLGGGLPIGACLATDNVAAAFEPGTHASTFGGNPLACAVALKVLELLIEGGKLEQGLVAGRYLAKGLGSLKEQFSCIHEVRGMGLLQGLELTIDGKPLVLECLERRVLINCTMGKVLRFVPPLIISNAQIDRLLSVLSDVLSKHR</sequence>
<dbReference type="InterPro" id="IPR015424">
    <property type="entry name" value="PyrdxlP-dep_Trfase"/>
</dbReference>
<feature type="binding site" evidence="5">
    <location>
        <position position="141"/>
    </location>
    <ligand>
        <name>N(2)-acetyl-L-ornithine</name>
        <dbReference type="ChEBI" id="CHEBI:57805"/>
    </ligand>
</feature>
<evidence type="ECO:0000256" key="3">
    <source>
        <dbReference type="ARBA" id="ARBA00022679"/>
    </source>
</evidence>
<keyword evidence="4 5" id="KW-0663">Pyridoxal phosphate</keyword>
<gene>
    <name evidence="5" type="primary">argD</name>
    <name evidence="6" type="ORF">PQG83_14830</name>
</gene>
<dbReference type="InterPro" id="IPR004636">
    <property type="entry name" value="AcOrn/SuccOrn_fam"/>
</dbReference>
<dbReference type="InterPro" id="IPR049704">
    <property type="entry name" value="Aminotrans_3_PPA_site"/>
</dbReference>
<evidence type="ECO:0000256" key="4">
    <source>
        <dbReference type="ARBA" id="ARBA00022898"/>
    </source>
</evidence>
<accession>A0AA96GIW8</accession>
<dbReference type="GO" id="GO:0005737">
    <property type="term" value="C:cytoplasm"/>
    <property type="evidence" value="ECO:0007669"/>
    <property type="project" value="UniProtKB-SubCell"/>
</dbReference>
<dbReference type="InterPro" id="IPR050103">
    <property type="entry name" value="Class-III_PLP-dep_AT"/>
</dbReference>
<organism evidence="6 7">
    <name type="scientific">Candidatus Nitrospira neomarina</name>
    <dbReference type="NCBI Taxonomy" id="3020899"/>
    <lineage>
        <taxon>Bacteria</taxon>
        <taxon>Pseudomonadati</taxon>
        <taxon>Nitrospirota</taxon>
        <taxon>Nitrospiria</taxon>
        <taxon>Nitrospirales</taxon>
        <taxon>Nitrospiraceae</taxon>
        <taxon>Nitrospira</taxon>
    </lineage>
</organism>
<dbReference type="InterPro" id="IPR015421">
    <property type="entry name" value="PyrdxlP-dep_Trfase_major"/>
</dbReference>
<reference evidence="6 7" key="1">
    <citation type="submission" date="2023-01" db="EMBL/GenBank/DDBJ databases">
        <title>Cultivation and genomic characterization of new, ubiquitous marine nitrite-oxidizing bacteria from the Nitrospirales.</title>
        <authorList>
            <person name="Mueller A.J."/>
            <person name="Daebeler A."/>
            <person name="Herbold C.W."/>
            <person name="Kirkegaard R.H."/>
            <person name="Daims H."/>
        </authorList>
    </citation>
    <scope>NUCLEOTIDE SEQUENCE [LARGE SCALE GENOMIC DNA]</scope>
    <source>
        <strain evidence="6 7">DK</strain>
    </source>
</reference>
<dbReference type="GO" id="GO:0042802">
    <property type="term" value="F:identical protein binding"/>
    <property type="evidence" value="ECO:0007669"/>
    <property type="project" value="TreeGrafter"/>
</dbReference>
<name>A0AA96GIW8_9BACT</name>
<dbReference type="PIRSF" id="PIRSF000521">
    <property type="entry name" value="Transaminase_4ab_Lys_Orn"/>
    <property type="match status" value="1"/>
</dbReference>
<dbReference type="InterPro" id="IPR015422">
    <property type="entry name" value="PyrdxlP-dep_Trfase_small"/>
</dbReference>
<dbReference type="SUPFAM" id="SSF53383">
    <property type="entry name" value="PLP-dependent transferases"/>
    <property type="match status" value="1"/>
</dbReference>
<dbReference type="InterPro" id="IPR005814">
    <property type="entry name" value="Aminotrans_3"/>
</dbReference>
<feature type="binding site" evidence="5">
    <location>
        <begin position="223"/>
        <end position="226"/>
    </location>
    <ligand>
        <name>pyridoxal 5'-phosphate</name>
        <dbReference type="ChEBI" id="CHEBI:597326"/>
    </ligand>
</feature>
<keyword evidence="7" id="KW-1185">Reference proteome</keyword>
<dbReference type="EC" id="2.6.1.11" evidence="5"/>
<comment type="catalytic activity">
    <reaction evidence="5">
        <text>N(2)-acetyl-L-ornithine + 2-oxoglutarate = N-acetyl-L-glutamate 5-semialdehyde + L-glutamate</text>
        <dbReference type="Rhea" id="RHEA:18049"/>
        <dbReference type="ChEBI" id="CHEBI:16810"/>
        <dbReference type="ChEBI" id="CHEBI:29123"/>
        <dbReference type="ChEBI" id="CHEBI:29985"/>
        <dbReference type="ChEBI" id="CHEBI:57805"/>
        <dbReference type="EC" id="2.6.1.11"/>
    </reaction>
</comment>
<comment type="subunit">
    <text evidence="5">Homodimer.</text>
</comment>
<dbReference type="Gene3D" id="3.40.640.10">
    <property type="entry name" value="Type I PLP-dependent aspartate aminotransferase-like (Major domain)"/>
    <property type="match status" value="1"/>
</dbReference>
<keyword evidence="5" id="KW-0055">Arginine biosynthesis</keyword>
<dbReference type="CDD" id="cd00610">
    <property type="entry name" value="OAT_like"/>
    <property type="match status" value="1"/>
</dbReference>
<feature type="binding site" evidence="5">
    <location>
        <position position="138"/>
    </location>
    <ligand>
        <name>pyridoxal 5'-phosphate</name>
        <dbReference type="ChEBI" id="CHEBI:597326"/>
    </ligand>
</feature>
<feature type="modified residue" description="N6-(pyridoxal phosphate)lysine" evidence="5">
    <location>
        <position position="252"/>
    </location>
</feature>
<comment type="similarity">
    <text evidence="5">Belongs to the class-III pyridoxal-phosphate-dependent aminotransferase family. ArgD subfamily.</text>
</comment>
<proteinExistence type="inferred from homology"/>
<dbReference type="NCBIfam" id="NF002874">
    <property type="entry name" value="PRK03244.1"/>
    <property type="match status" value="1"/>
</dbReference>
<evidence type="ECO:0000313" key="7">
    <source>
        <dbReference type="Proteomes" id="UP001302494"/>
    </source>
</evidence>
<feature type="binding site" evidence="5">
    <location>
        <begin position="105"/>
        <end position="106"/>
    </location>
    <ligand>
        <name>pyridoxal 5'-phosphate</name>
        <dbReference type="ChEBI" id="CHEBI:597326"/>
    </ligand>
</feature>
<dbReference type="NCBIfam" id="NF002325">
    <property type="entry name" value="PRK01278.1"/>
    <property type="match status" value="1"/>
</dbReference>
<dbReference type="Proteomes" id="UP001302494">
    <property type="component" value="Chromosome"/>
</dbReference>
<dbReference type="EMBL" id="CP116968">
    <property type="protein sequence ID" value="WNM61025.1"/>
    <property type="molecule type" value="Genomic_DNA"/>
</dbReference>
<feature type="binding site" evidence="5">
    <location>
        <position position="280"/>
    </location>
    <ligand>
        <name>N(2)-acetyl-L-ornithine</name>
        <dbReference type="ChEBI" id="CHEBI:57805"/>
    </ligand>
</feature>
<dbReference type="GO" id="GO:0006526">
    <property type="term" value="P:L-arginine biosynthetic process"/>
    <property type="evidence" value="ECO:0007669"/>
    <property type="project" value="UniProtKB-UniRule"/>
</dbReference>